<keyword evidence="4" id="KW-1185">Reference proteome</keyword>
<dbReference type="Proteomes" id="UP000293912">
    <property type="component" value="Chromosome"/>
</dbReference>
<dbReference type="SMART" id="SM00869">
    <property type="entry name" value="Autotransporter"/>
    <property type="match status" value="1"/>
</dbReference>
<reference evidence="3 4" key="1">
    <citation type="submission" date="2019-03" db="EMBL/GenBank/DDBJ databases">
        <authorList>
            <person name="Sebastian G."/>
            <person name="Baumann P."/>
            <person name="Ruckert C."/>
            <person name="Kalinowski J."/>
            <person name="Nebel B."/>
            <person name="Takors R."/>
            <person name="Blombach B."/>
        </authorList>
    </citation>
    <scope>NUCLEOTIDE SEQUENCE [LARGE SCALE GENOMIC DNA]</scope>
    <source>
        <strain evidence="3 4">DSM 1084</strain>
    </source>
</reference>
<evidence type="ECO:0000313" key="4">
    <source>
        <dbReference type="Proteomes" id="UP000293912"/>
    </source>
</evidence>
<accession>A0A4P6X8M1</accession>
<dbReference type="InterPro" id="IPR006311">
    <property type="entry name" value="TAT_signal"/>
</dbReference>
<feature type="region of interest" description="Disordered" evidence="1">
    <location>
        <begin position="378"/>
        <end position="423"/>
    </location>
</feature>
<evidence type="ECO:0000313" key="3">
    <source>
        <dbReference type="EMBL" id="QBM30171.1"/>
    </source>
</evidence>
<feature type="compositionally biased region" description="Gly residues" evidence="1">
    <location>
        <begin position="398"/>
        <end position="407"/>
    </location>
</feature>
<evidence type="ECO:0000259" key="2">
    <source>
        <dbReference type="PROSITE" id="PS51208"/>
    </source>
</evidence>
<sequence length="787" mass="80097" precursor="true">MKNKQAHSPRSGNARARRRDLRQAATGLATASVLAVGLPAATALAGTGSCVGSGAIEVSDPRIGECQLQSGDALSVTGTGSITGDGASTVVGVRVVSGQTGVQITNDGDIVGNPSDGIWNQGTITQITNRGRIGAGPFALGVYNDNIGTITVLNNEAGAEIQAGSGSTNAIESYGTLGTLNNAGRILGGIRASNTALNLSGGSARITGPVNIVGSSGSVNVVSGAVFTTENTFRSSLFRIQSGARLVVGSSSHVIEAYSLTPDAFRNAGTLHVPEGVHAQITGNYMQSGALRLGASSSSSFGRLTVSGDVDLQPSATFVVDVNGTNTLAAGDTLAGVLTAGGALTNAAPATNVSDNSALFNFQSQTNGSQVDLLVEAAGTDPEPPPAPPPAPAPTPSPGGGGRGGGAAPQPAPAPPPGQGIVPATIRAGLINGVPTAQVLDGYIRGGRTGTDWDVVVTALGRLPDDASVARAVGQAMPSMHGNAAQALLAHVSSTGSAVVGQQAVGGPDGADAKPGTGLWVQPLNHRVDQDRYRQASGYRVRTQGLAGGYQASMVSGSTLGFGLAYLDGRVDGRDFALGHRSDLESVQVLGYGSYDLSAWRLQWQADATRSSVKSERNLGFIGRLAKASYRGHASHLGLSMGRPMTLATTSVTPSVGLDWRRARNNAYTETGAGALDLRVAAQKAEELVAKLGVEARHPLGAQSHLLAQAAVGYDLSGGRDSTSAQFVGGGPVFSTPGSEQRRTLAELGLGVAHKVGDAMEMRVHYDLSLRGKMTDQSVSLRLDWRF</sequence>
<proteinExistence type="predicted"/>
<organism evidence="3 4">
    <name type="scientific">Hydrogenophaga pseudoflava</name>
    <name type="common">Pseudomonas carboxydoflava</name>
    <dbReference type="NCBI Taxonomy" id="47421"/>
    <lineage>
        <taxon>Bacteria</taxon>
        <taxon>Pseudomonadati</taxon>
        <taxon>Pseudomonadota</taxon>
        <taxon>Betaproteobacteria</taxon>
        <taxon>Burkholderiales</taxon>
        <taxon>Comamonadaceae</taxon>
        <taxon>Hydrogenophaga</taxon>
    </lineage>
</organism>
<feature type="domain" description="Autotransporter" evidence="2">
    <location>
        <begin position="512"/>
        <end position="787"/>
    </location>
</feature>
<dbReference type="Gene3D" id="2.40.128.130">
    <property type="entry name" value="Autotransporter beta-domain"/>
    <property type="match status" value="1"/>
</dbReference>
<dbReference type="Pfam" id="PF03797">
    <property type="entry name" value="Autotransporter"/>
    <property type="match status" value="1"/>
</dbReference>
<dbReference type="InterPro" id="IPR036709">
    <property type="entry name" value="Autotransporte_beta_dom_sf"/>
</dbReference>
<dbReference type="InterPro" id="IPR005546">
    <property type="entry name" value="Autotransporte_beta"/>
</dbReference>
<name>A0A4P6X8M1_HYDPS</name>
<dbReference type="KEGG" id="hpse:HPF_20930"/>
<protein>
    <submittedName>
        <fullName evidence="3">Outer membrane protein B</fullName>
    </submittedName>
</protein>
<feature type="compositionally biased region" description="Pro residues" evidence="1">
    <location>
        <begin position="382"/>
        <end position="397"/>
    </location>
</feature>
<dbReference type="SUPFAM" id="SSF103515">
    <property type="entry name" value="Autotransporter"/>
    <property type="match status" value="1"/>
</dbReference>
<dbReference type="EMBL" id="CP037867">
    <property type="protein sequence ID" value="QBM30171.1"/>
    <property type="molecule type" value="Genomic_DNA"/>
</dbReference>
<evidence type="ECO:0000256" key="1">
    <source>
        <dbReference type="SAM" id="MobiDB-lite"/>
    </source>
</evidence>
<dbReference type="PROSITE" id="PS51318">
    <property type="entry name" value="TAT"/>
    <property type="match status" value="1"/>
</dbReference>
<gene>
    <name evidence="3" type="primary">ompB</name>
    <name evidence="3" type="ORF">HPF_20930</name>
</gene>
<dbReference type="RefSeq" id="WP_133157736.1">
    <property type="nucleotide sequence ID" value="NZ_CP037867.1"/>
</dbReference>
<dbReference type="AlphaFoldDB" id="A0A4P6X8M1"/>
<dbReference type="PROSITE" id="PS51208">
    <property type="entry name" value="AUTOTRANSPORTER"/>
    <property type="match status" value="1"/>
</dbReference>